<sequence length="179" mass="18242">MSRSARRVALGTGILAAVLSGCIAPDVEVSGALGVTVDEEARPVLVVEACDGGATVVSLSFDREGLTDDEVNEDIGQWTAAEPVPGASELALHAPAAPWQGEAVELPVDRGYIAGGQGAAEGEVLTQVSFRGPDLAGLDPALVYRNDPDSLTNLDADPGDSALVASTPEEFSAQVCSRG</sequence>
<gene>
    <name evidence="2" type="ORF">NF557_04730</name>
</gene>
<evidence type="ECO:0000256" key="1">
    <source>
        <dbReference type="SAM" id="MobiDB-lite"/>
    </source>
</evidence>
<protein>
    <recommendedName>
        <fullName evidence="4">Secreted protein</fullName>
    </recommendedName>
</protein>
<dbReference type="Proteomes" id="UP001056535">
    <property type="component" value="Chromosome"/>
</dbReference>
<dbReference type="RefSeq" id="WP_252622128.1">
    <property type="nucleotide sequence ID" value="NZ_CP099490.1"/>
</dbReference>
<name>A0ABY4YLJ9_9MICO</name>
<accession>A0ABY4YLJ9</accession>
<evidence type="ECO:0008006" key="4">
    <source>
        <dbReference type="Google" id="ProtNLM"/>
    </source>
</evidence>
<evidence type="ECO:0000313" key="2">
    <source>
        <dbReference type="EMBL" id="USQ77223.1"/>
    </source>
</evidence>
<feature type="region of interest" description="Disordered" evidence="1">
    <location>
        <begin position="152"/>
        <end position="179"/>
    </location>
</feature>
<proteinExistence type="predicted"/>
<dbReference type="EMBL" id="CP099490">
    <property type="protein sequence ID" value="USQ77223.1"/>
    <property type="molecule type" value="Genomic_DNA"/>
</dbReference>
<reference evidence="2" key="1">
    <citation type="submission" date="2022-06" db="EMBL/GenBank/DDBJ databases">
        <title>Ornithinimicrobium JY.X270.</title>
        <authorList>
            <person name="Huang Y."/>
        </authorList>
    </citation>
    <scope>NUCLEOTIDE SEQUENCE</scope>
    <source>
        <strain evidence="2">JY.X270</strain>
    </source>
</reference>
<organism evidence="2 3">
    <name type="scientific">Ornithinimicrobium cryptoxanthini</name>
    <dbReference type="NCBI Taxonomy" id="2934161"/>
    <lineage>
        <taxon>Bacteria</taxon>
        <taxon>Bacillati</taxon>
        <taxon>Actinomycetota</taxon>
        <taxon>Actinomycetes</taxon>
        <taxon>Micrococcales</taxon>
        <taxon>Ornithinimicrobiaceae</taxon>
        <taxon>Ornithinimicrobium</taxon>
    </lineage>
</organism>
<evidence type="ECO:0000313" key="3">
    <source>
        <dbReference type="Proteomes" id="UP001056535"/>
    </source>
</evidence>
<keyword evidence="3" id="KW-1185">Reference proteome</keyword>
<dbReference type="PROSITE" id="PS51257">
    <property type="entry name" value="PROKAR_LIPOPROTEIN"/>
    <property type="match status" value="1"/>
</dbReference>